<reference evidence="1 2" key="1">
    <citation type="submission" date="2014-04" db="EMBL/GenBank/DDBJ databases">
        <authorList>
            <consortium name="DOE Joint Genome Institute"/>
            <person name="Kuo A."/>
            <person name="Tarkka M."/>
            <person name="Buscot F."/>
            <person name="Kohler A."/>
            <person name="Nagy L.G."/>
            <person name="Floudas D."/>
            <person name="Copeland A."/>
            <person name="Barry K.W."/>
            <person name="Cichocki N."/>
            <person name="Veneault-Fourrey C."/>
            <person name="LaButti K."/>
            <person name="Lindquist E.A."/>
            <person name="Lipzen A."/>
            <person name="Lundell T."/>
            <person name="Morin E."/>
            <person name="Murat C."/>
            <person name="Sun H."/>
            <person name="Tunlid A."/>
            <person name="Henrissat B."/>
            <person name="Grigoriev I.V."/>
            <person name="Hibbett D.S."/>
            <person name="Martin F."/>
            <person name="Nordberg H.P."/>
            <person name="Cantor M.N."/>
            <person name="Hua S.X."/>
        </authorList>
    </citation>
    <scope>NUCLEOTIDE SEQUENCE [LARGE SCALE GENOMIC DNA]</scope>
    <source>
        <strain evidence="1 2">F 1598</strain>
    </source>
</reference>
<name>A0A0C3EJL0_PILCF</name>
<dbReference type="Proteomes" id="UP000054166">
    <property type="component" value="Unassembled WGS sequence"/>
</dbReference>
<dbReference type="AlphaFoldDB" id="A0A0C3EJL0"/>
<dbReference type="HOGENOM" id="CLU_794804_0_0_1"/>
<accession>A0A0C3EJL0</accession>
<dbReference type="EMBL" id="KN833105">
    <property type="protein sequence ID" value="KIM72830.1"/>
    <property type="molecule type" value="Genomic_DNA"/>
</dbReference>
<keyword evidence="2" id="KW-1185">Reference proteome</keyword>
<dbReference type="OrthoDB" id="2935770at2759"/>
<proteinExistence type="predicted"/>
<protein>
    <submittedName>
        <fullName evidence="1">Uncharacterized protein</fullName>
    </submittedName>
</protein>
<evidence type="ECO:0000313" key="2">
    <source>
        <dbReference type="Proteomes" id="UP000054166"/>
    </source>
</evidence>
<reference evidence="2" key="2">
    <citation type="submission" date="2015-01" db="EMBL/GenBank/DDBJ databases">
        <title>Evolutionary Origins and Diversification of the Mycorrhizal Mutualists.</title>
        <authorList>
            <consortium name="DOE Joint Genome Institute"/>
            <consortium name="Mycorrhizal Genomics Consortium"/>
            <person name="Kohler A."/>
            <person name="Kuo A."/>
            <person name="Nagy L.G."/>
            <person name="Floudas D."/>
            <person name="Copeland A."/>
            <person name="Barry K.W."/>
            <person name="Cichocki N."/>
            <person name="Veneault-Fourrey C."/>
            <person name="LaButti K."/>
            <person name="Lindquist E.A."/>
            <person name="Lipzen A."/>
            <person name="Lundell T."/>
            <person name="Morin E."/>
            <person name="Murat C."/>
            <person name="Riley R."/>
            <person name="Ohm R."/>
            <person name="Sun H."/>
            <person name="Tunlid A."/>
            <person name="Henrissat B."/>
            <person name="Grigoriev I.V."/>
            <person name="Hibbett D.S."/>
            <person name="Martin F."/>
        </authorList>
    </citation>
    <scope>NUCLEOTIDE SEQUENCE [LARGE SCALE GENOMIC DNA]</scope>
    <source>
        <strain evidence="2">F 1598</strain>
    </source>
</reference>
<dbReference type="InParanoid" id="A0A0C3EJL0"/>
<evidence type="ECO:0000313" key="1">
    <source>
        <dbReference type="EMBL" id="KIM72830.1"/>
    </source>
</evidence>
<sequence>MAPIFRSTTLSARFTGNHLLRKHRIHPLVVGSHQSKHDRQAKVSVLCLDTPLDVISRCYSKPPALPGPTPHPQWSIHHPNSWNWSSGDIITYLERWCSNPSDDIENMVDRQELRQLYNRIVQPSCERGTPFVAGTTSPLIYLTVGHGRGSCIPITEFYTAMGWIISKVESHGTHPLDYCKILATYAKWCHTIWKDLFPGTCVPTTASIKVVALPSGVSHGSARHSFWVSTSLPHANLKEEARLIREKYMHDLFGRLPDAPIYVEAIKQGEDCGRVKWGHCAETLTTMCSYFHVSFPGLMCGVTIKLKPVAKAPKYMQVTFKNAALEACDNCKTMMKHAKIVYNDWYHQG</sequence>
<organism evidence="1 2">
    <name type="scientific">Piloderma croceum (strain F 1598)</name>
    <dbReference type="NCBI Taxonomy" id="765440"/>
    <lineage>
        <taxon>Eukaryota</taxon>
        <taxon>Fungi</taxon>
        <taxon>Dikarya</taxon>
        <taxon>Basidiomycota</taxon>
        <taxon>Agaricomycotina</taxon>
        <taxon>Agaricomycetes</taxon>
        <taxon>Agaricomycetidae</taxon>
        <taxon>Atheliales</taxon>
        <taxon>Atheliaceae</taxon>
        <taxon>Piloderma</taxon>
    </lineage>
</organism>
<gene>
    <name evidence="1" type="ORF">PILCRDRAFT_829540</name>
</gene>